<dbReference type="Proteomes" id="UP000621510">
    <property type="component" value="Unassembled WGS sequence"/>
</dbReference>
<feature type="compositionally biased region" description="Basic and acidic residues" evidence="1">
    <location>
        <begin position="1"/>
        <end position="16"/>
    </location>
</feature>
<feature type="region of interest" description="Disordered" evidence="1">
    <location>
        <begin position="763"/>
        <end position="918"/>
    </location>
</feature>
<name>A0ABS1PN29_9ACTN</name>
<feature type="compositionally biased region" description="Low complexity" evidence="1">
    <location>
        <begin position="17"/>
        <end position="36"/>
    </location>
</feature>
<feature type="compositionally biased region" description="Pro residues" evidence="1">
    <location>
        <begin position="37"/>
        <end position="53"/>
    </location>
</feature>
<evidence type="ECO:0000256" key="1">
    <source>
        <dbReference type="SAM" id="MobiDB-lite"/>
    </source>
</evidence>
<feature type="region of interest" description="Disordered" evidence="1">
    <location>
        <begin position="1"/>
        <end position="89"/>
    </location>
</feature>
<keyword evidence="2" id="KW-0812">Transmembrane</keyword>
<evidence type="ECO:0000256" key="2">
    <source>
        <dbReference type="SAM" id="Phobius"/>
    </source>
</evidence>
<evidence type="ECO:0000313" key="3">
    <source>
        <dbReference type="EMBL" id="MBL1113535.1"/>
    </source>
</evidence>
<proteinExistence type="predicted"/>
<protein>
    <submittedName>
        <fullName evidence="3">ATP-binding protein</fullName>
    </submittedName>
</protein>
<keyword evidence="2" id="KW-0472">Membrane</keyword>
<dbReference type="InterPro" id="IPR027417">
    <property type="entry name" value="P-loop_NTPase"/>
</dbReference>
<keyword evidence="3" id="KW-0067">ATP-binding</keyword>
<evidence type="ECO:0000313" key="4">
    <source>
        <dbReference type="Proteomes" id="UP000621510"/>
    </source>
</evidence>
<dbReference type="SUPFAM" id="SSF52540">
    <property type="entry name" value="P-loop containing nucleoside triphosphate hydrolases"/>
    <property type="match status" value="1"/>
</dbReference>
<dbReference type="GO" id="GO:0005524">
    <property type="term" value="F:ATP binding"/>
    <property type="evidence" value="ECO:0007669"/>
    <property type="project" value="UniProtKB-KW"/>
</dbReference>
<gene>
    <name evidence="3" type="ORF">JK364_14190</name>
</gene>
<feature type="region of interest" description="Disordered" evidence="1">
    <location>
        <begin position="698"/>
        <end position="732"/>
    </location>
</feature>
<feature type="region of interest" description="Disordered" evidence="1">
    <location>
        <begin position="625"/>
        <end position="655"/>
    </location>
</feature>
<feature type="compositionally biased region" description="Low complexity" evidence="1">
    <location>
        <begin position="698"/>
        <end position="721"/>
    </location>
</feature>
<feature type="transmembrane region" description="Helical" evidence="2">
    <location>
        <begin position="742"/>
        <end position="764"/>
    </location>
</feature>
<organism evidence="3 4">
    <name type="scientific">Streptomyces endocoffeicus</name>
    <dbReference type="NCBI Taxonomy" id="2898945"/>
    <lineage>
        <taxon>Bacteria</taxon>
        <taxon>Bacillati</taxon>
        <taxon>Actinomycetota</taxon>
        <taxon>Actinomycetes</taxon>
        <taxon>Kitasatosporales</taxon>
        <taxon>Streptomycetaceae</taxon>
        <taxon>Streptomyces</taxon>
    </lineage>
</organism>
<feature type="compositionally biased region" description="Basic and acidic residues" evidence="1">
    <location>
        <begin position="120"/>
        <end position="129"/>
    </location>
</feature>
<feature type="compositionally biased region" description="Low complexity" evidence="1">
    <location>
        <begin position="814"/>
        <end position="844"/>
    </location>
</feature>
<feature type="compositionally biased region" description="Basic and acidic residues" evidence="1">
    <location>
        <begin position="345"/>
        <end position="375"/>
    </location>
</feature>
<dbReference type="EMBL" id="JAERRG010000004">
    <property type="protein sequence ID" value="MBL1113535.1"/>
    <property type="molecule type" value="Genomic_DNA"/>
</dbReference>
<feature type="compositionally biased region" description="Polar residues" evidence="1">
    <location>
        <begin position="795"/>
        <end position="804"/>
    </location>
</feature>
<dbReference type="RefSeq" id="WP_201851258.1">
    <property type="nucleotide sequence ID" value="NZ_JAERRG010000004.1"/>
</dbReference>
<accession>A0ABS1PN29</accession>
<comment type="caution">
    <text evidence="3">The sequence shown here is derived from an EMBL/GenBank/DDBJ whole genome shotgun (WGS) entry which is preliminary data.</text>
</comment>
<keyword evidence="4" id="KW-1185">Reference proteome</keyword>
<keyword evidence="2" id="KW-1133">Transmembrane helix</keyword>
<feature type="region of interest" description="Disordered" evidence="1">
    <location>
        <begin position="345"/>
        <end position="385"/>
    </location>
</feature>
<reference evidence="3 4" key="1">
    <citation type="submission" date="2021-01" db="EMBL/GenBank/DDBJ databases">
        <title>WGS of actinomycetes isolated from Thailand.</title>
        <authorList>
            <person name="Thawai C."/>
        </authorList>
    </citation>
    <scope>NUCLEOTIDE SEQUENCE [LARGE SCALE GENOMIC DNA]</scope>
    <source>
        <strain evidence="3 4">CA3R110</strain>
    </source>
</reference>
<feature type="compositionally biased region" description="Pro residues" evidence="1">
    <location>
        <begin position="865"/>
        <end position="877"/>
    </location>
</feature>
<feature type="compositionally biased region" description="Low complexity" evidence="1">
    <location>
        <begin position="58"/>
        <end position="88"/>
    </location>
</feature>
<feature type="region of interest" description="Disordered" evidence="1">
    <location>
        <begin position="103"/>
        <end position="129"/>
    </location>
</feature>
<feature type="compositionally biased region" description="Basic and acidic residues" evidence="1">
    <location>
        <begin position="772"/>
        <end position="792"/>
    </location>
</feature>
<feature type="compositionally biased region" description="Low complexity" evidence="1">
    <location>
        <begin position="878"/>
        <end position="918"/>
    </location>
</feature>
<sequence>MDPKNRGSQEHGHDEAAPGAASGASRAADGPDDGSSPRPPGPTGDVPTPPLGAPVPGASASPPSSASSSASSASSTSSAPASASASPARTARIVAGDHLLTVNPVDGSEIAPCPPGARPARPERHDPDERAELRRAAAAPRPSGTVLPELPVLERDEERDRLARLLARGRSVRVTGPSGAGRSTLLEAVASDCEQLAPDGVVRLSGYHRTPTDLLHDLYAAVLSAPLHRPDRAELLAAVQEIGAVVVLDDIEFGGAALDEFLDATPECAFLISATPDVPAPSPDSHLEEVFLSGLSRTAGLELLERAARRPLDEDEASWAADLWFESEGLPLRFVQAGALLRQRDAQRDAEGDAHRDAHRDARRDAHQDARRDAQGDDASAPEAGIPLPSIAEAASPAALLAARLSGAAQDTLRFAVALGGECPHQVHLRALSADTHADAALGELLGCGLVTPAGSHYRLAARVTAQLAEAGYADEDAERAHTVAQHYAWWAAHPSVAPERVAAEADAILAAMTALIGSREAGHADAAVLLGRAAAPALAAALHWGAWERAVRHGQEAARLAGQVADEAYFHHELGVLALCTGHLDRARAELEASIGLRGVLADKRGTVAGRRALALVADRSPGSAMAGAFGTSGGNRKDDAAPPAADGAPDDTETTIVTPKVATTTPMAAIGSTAPTTAVTAAATTAATTAVTAVVPSASRTSVAAPATPTAPTAASAPAGPSGGKPGGLRRLAMHGGRRNVVAAAAGVLLVAVLGTVVTLGISGNDSDSPSDKVKPDRSASQRDDDKGLTADEPTSGTSQAPQPGLSGVPKASTSPTAPSGSGSPSGSTAPSGPSSTSGSPSDTEQPPSPPSSHPTTSDPRPTTKPPTSRPPTPTGEPTKPTPTTSSPTTTPTGDTSTTASAPTTHTAPSTATPVA</sequence>
<keyword evidence="3" id="KW-0547">Nucleotide-binding</keyword>